<reference evidence="5" key="1">
    <citation type="journal article" date="2020" name="mSystems">
        <title>Genome- and Community-Level Interaction Insights into Carbon Utilization and Element Cycling Functions of Hydrothermarchaeota in Hydrothermal Sediment.</title>
        <authorList>
            <person name="Zhou Z."/>
            <person name="Liu Y."/>
            <person name="Xu W."/>
            <person name="Pan J."/>
            <person name="Luo Z.H."/>
            <person name="Li M."/>
        </authorList>
    </citation>
    <scope>NUCLEOTIDE SEQUENCE [LARGE SCALE GENOMIC DNA]</scope>
    <source>
        <strain evidence="5">HyVt-533</strain>
    </source>
</reference>
<accession>A0A7V5U287</accession>
<evidence type="ECO:0000313" key="5">
    <source>
        <dbReference type="EMBL" id="HHI96870.1"/>
    </source>
</evidence>
<dbReference type="Gene3D" id="3.40.50.2000">
    <property type="entry name" value="Glycogen Phosphorylase B"/>
    <property type="match status" value="1"/>
</dbReference>
<comment type="caution">
    <text evidence="5">The sequence shown here is derived from an EMBL/GenBank/DDBJ whole genome shotgun (WGS) entry which is preliminary data.</text>
</comment>
<dbReference type="CDD" id="cd03785">
    <property type="entry name" value="GT28_MurG"/>
    <property type="match status" value="1"/>
</dbReference>
<evidence type="ECO:0000256" key="1">
    <source>
        <dbReference type="ARBA" id="ARBA00022676"/>
    </source>
</evidence>
<dbReference type="AlphaFoldDB" id="A0A7V5U287"/>
<keyword evidence="2 5" id="KW-0808">Transferase</keyword>
<dbReference type="EMBL" id="DROK01000097">
    <property type="protein sequence ID" value="HHI96870.1"/>
    <property type="molecule type" value="Genomic_DNA"/>
</dbReference>
<evidence type="ECO:0000259" key="4">
    <source>
        <dbReference type="Pfam" id="PF04101"/>
    </source>
</evidence>
<feature type="non-terminal residue" evidence="5">
    <location>
        <position position="1"/>
    </location>
</feature>
<dbReference type="GO" id="GO:1901137">
    <property type="term" value="P:carbohydrate derivative biosynthetic process"/>
    <property type="evidence" value="ECO:0007669"/>
    <property type="project" value="UniProtKB-ARBA"/>
</dbReference>
<dbReference type="InterPro" id="IPR004276">
    <property type="entry name" value="GlycoTrans_28_N"/>
</dbReference>
<dbReference type="Pfam" id="PF04101">
    <property type="entry name" value="Glyco_tran_28_C"/>
    <property type="match status" value="1"/>
</dbReference>
<sequence length="276" mass="30733">TWKALMILRTFEPQLVFGVGGYASLPSLLAARLRGVKAAIHEQNALPGRANLFLARLVHRIFVTFPSSASYFPRQKVVVSGMPIRGEVRREYSREHEGPGLLVTGGSQGARFLNKLFVSLAPELARVPGLYLIHQTGPRDHEWVQAAYRRAGLRAEVRPFITEMGWAYAQADLVVCRAGAATVAELCYLRKPAILVPYPFAINDHQAANAQFLVRAGGAVMWREEEIEPAPFKETLLNLLQDHRRLRAMARNLENLLPEDALAIILRETEALVAHA</sequence>
<dbReference type="InterPro" id="IPR007235">
    <property type="entry name" value="Glyco_trans_28_C"/>
</dbReference>
<dbReference type="Proteomes" id="UP000886101">
    <property type="component" value="Unassembled WGS sequence"/>
</dbReference>
<keyword evidence="1" id="KW-0328">Glycosyltransferase</keyword>
<dbReference type="PANTHER" id="PTHR21015">
    <property type="entry name" value="UDP-N-ACETYLGLUCOSAMINE--N-ACETYLMURAMYL-(PENTAPEPTIDE) PYROPHOSPHORYL-UNDECAPRENOL N-ACETYLGLUCOSAMINE TRANSFERASE 1"/>
    <property type="match status" value="1"/>
</dbReference>
<protein>
    <submittedName>
        <fullName evidence="5">UDP-N-acetylglucosamine--N-acetylmuramyl-(Pentapeptide) pyrophosphoryl-undecaprenol N-acetylglucosamine transferase</fullName>
    </submittedName>
</protein>
<dbReference type="SUPFAM" id="SSF53756">
    <property type="entry name" value="UDP-Glycosyltransferase/glycogen phosphorylase"/>
    <property type="match status" value="1"/>
</dbReference>
<organism evidence="5">
    <name type="scientific">Thermodesulfatator atlanticus</name>
    <dbReference type="NCBI Taxonomy" id="501497"/>
    <lineage>
        <taxon>Bacteria</taxon>
        <taxon>Pseudomonadati</taxon>
        <taxon>Thermodesulfobacteriota</taxon>
        <taxon>Thermodesulfobacteria</taxon>
        <taxon>Thermodesulfobacteriales</taxon>
        <taxon>Thermodesulfatatoraceae</taxon>
        <taxon>Thermodesulfatator</taxon>
    </lineage>
</organism>
<name>A0A7V5U287_9BACT</name>
<evidence type="ECO:0000259" key="3">
    <source>
        <dbReference type="Pfam" id="PF03033"/>
    </source>
</evidence>
<dbReference type="GO" id="GO:0005975">
    <property type="term" value="P:carbohydrate metabolic process"/>
    <property type="evidence" value="ECO:0007669"/>
    <property type="project" value="InterPro"/>
</dbReference>
<feature type="domain" description="Glycosyl transferase family 28 C-terminal" evidence="4">
    <location>
        <begin position="101"/>
        <end position="252"/>
    </location>
</feature>
<evidence type="ECO:0000256" key="2">
    <source>
        <dbReference type="ARBA" id="ARBA00022679"/>
    </source>
</evidence>
<gene>
    <name evidence="5" type="ORF">ENJ96_03365</name>
</gene>
<dbReference type="GO" id="GO:0050511">
    <property type="term" value="F:undecaprenyldiphospho-muramoylpentapeptide beta-N-acetylglucosaminyltransferase activity"/>
    <property type="evidence" value="ECO:0007669"/>
    <property type="project" value="TreeGrafter"/>
</dbReference>
<dbReference type="PANTHER" id="PTHR21015:SF22">
    <property type="entry name" value="GLYCOSYLTRANSFERASE"/>
    <property type="match status" value="1"/>
</dbReference>
<dbReference type="Pfam" id="PF03033">
    <property type="entry name" value="Glyco_transf_28"/>
    <property type="match status" value="1"/>
</dbReference>
<feature type="domain" description="Glycosyltransferase family 28 N-terminal" evidence="3">
    <location>
        <begin position="3"/>
        <end position="62"/>
    </location>
</feature>
<proteinExistence type="predicted"/>